<sequence>MIFPLPEIDFTRPLYIYGAGMMGVSYKRQVEHLDVKNVLQGFVEDQPTMESYLGVPVVKRSDLTALQLKSSQFLIASNRLGRVFENNLLEQGCDAKNIILPLSLAWNGRSVMEQIDSDRSVCIYPVVSSSEDLKVICNRVKKKQALFSGRGISLRVTVVVTETIHFNELPCSGIELVIANSRESYPSEILEENDVILVLNGNDLTALDAAYHSKVYFYGISVLDSFSRRMKGCLVVGQRQKHKCFLKKIEGKDRIRVVFLAIHHSVWKVDSVFNRMLANPLFDPVILVCPFISYGDERMWDDMRQCCVFFEEKGYPFTSAYNGSESRWMRLEELEPDIVFFTNPHNLTRREYYQDAYLNYLSCYVPYHHEVCRYGGDAAQYNQDFHNALWRIFAPHEYSMKTYVDVAVAKGQNVVVSGYPAMEALIEKKAKGRYLDVWKSKDDRRRIIWAPHHTIVDAFLPYSNFLRYAQAFRDFSESMKEKVVWSFKPHPLLKAKLYRHACWGREKTDAYYDFWKNESHTQLDEGEYTDLFLSSDAMIHDSGSFLAEFLYVEKPVLYLLAESNQGEYYSEFGTAALKGCEIGYCFEDVVVFVERLIISDKEILQAHKDFLSKEINPYFAGEMPSERIVSEISKGIR</sequence>
<gene>
    <name evidence="1" type="ORF">CXK91_00930</name>
</gene>
<organism evidence="1 2">
    <name type="scientific">Stutzerimonas stutzeri</name>
    <name type="common">Pseudomonas stutzeri</name>
    <dbReference type="NCBI Taxonomy" id="316"/>
    <lineage>
        <taxon>Bacteria</taxon>
        <taxon>Pseudomonadati</taxon>
        <taxon>Pseudomonadota</taxon>
        <taxon>Gammaproteobacteria</taxon>
        <taxon>Pseudomonadales</taxon>
        <taxon>Pseudomonadaceae</taxon>
        <taxon>Stutzerimonas</taxon>
    </lineage>
</organism>
<dbReference type="GO" id="GO:0047355">
    <property type="term" value="F:CDP-glycerol glycerophosphotransferase activity"/>
    <property type="evidence" value="ECO:0007669"/>
    <property type="project" value="InterPro"/>
</dbReference>
<proteinExistence type="predicted"/>
<comment type="caution">
    <text evidence="1">The sequence shown here is derived from an EMBL/GenBank/DDBJ whole genome shotgun (WGS) entry which is preliminary data.</text>
</comment>
<evidence type="ECO:0000313" key="1">
    <source>
        <dbReference type="EMBL" id="POH84568.1"/>
    </source>
</evidence>
<dbReference type="Pfam" id="PF04464">
    <property type="entry name" value="Glyphos_transf"/>
    <property type="match status" value="1"/>
</dbReference>
<dbReference type="RefSeq" id="WP_103454551.1">
    <property type="nucleotide sequence ID" value="NZ_JAMOHQ010000001.1"/>
</dbReference>
<dbReference type="InterPro" id="IPR043148">
    <property type="entry name" value="TagF_C"/>
</dbReference>
<dbReference type="EMBL" id="PPXG01000001">
    <property type="protein sequence ID" value="POH84568.1"/>
    <property type="molecule type" value="Genomic_DNA"/>
</dbReference>
<dbReference type="OrthoDB" id="2334812at2"/>
<protein>
    <recommendedName>
        <fullName evidence="3">CDP-glycerol:poly(Glycerophosphate) glycerophosphotransferase</fullName>
    </recommendedName>
</protein>
<accession>A0A2S4AT16</accession>
<evidence type="ECO:0008006" key="3">
    <source>
        <dbReference type="Google" id="ProtNLM"/>
    </source>
</evidence>
<evidence type="ECO:0000313" key="2">
    <source>
        <dbReference type="Proteomes" id="UP000237068"/>
    </source>
</evidence>
<dbReference type="Proteomes" id="UP000237068">
    <property type="component" value="Unassembled WGS sequence"/>
</dbReference>
<name>A0A2S4AT16_STUST</name>
<reference evidence="1 2" key="1">
    <citation type="submission" date="2018-01" db="EMBL/GenBank/DDBJ databases">
        <title>Denitrification phenotypes of diverse strains of Pseudomonas stutzeri.</title>
        <authorList>
            <person name="Milligan D.A."/>
            <person name="Bergaust L."/>
            <person name="Bakken L.R."/>
            <person name="Frostegard A."/>
        </authorList>
    </citation>
    <scope>NUCLEOTIDE SEQUENCE [LARGE SCALE GENOMIC DNA]</scope>
    <source>
        <strain evidence="1 2">24a13</strain>
    </source>
</reference>
<dbReference type="AlphaFoldDB" id="A0A2S4AT16"/>
<dbReference type="SUPFAM" id="SSF53756">
    <property type="entry name" value="UDP-Glycosyltransferase/glycogen phosphorylase"/>
    <property type="match status" value="1"/>
</dbReference>
<dbReference type="Gene3D" id="3.40.50.12580">
    <property type="match status" value="1"/>
</dbReference>
<dbReference type="GO" id="GO:0016020">
    <property type="term" value="C:membrane"/>
    <property type="evidence" value="ECO:0007669"/>
    <property type="project" value="InterPro"/>
</dbReference>
<dbReference type="InterPro" id="IPR007554">
    <property type="entry name" value="Glycerophosphate_synth"/>
</dbReference>